<name>A0A8X6SA02_TRICX</name>
<dbReference type="AlphaFoldDB" id="A0A8X6SA02"/>
<gene>
    <name evidence="2" type="ORF">TNCV_3650651</name>
</gene>
<feature type="compositionally biased region" description="Polar residues" evidence="1">
    <location>
        <begin position="32"/>
        <end position="43"/>
    </location>
</feature>
<sequence length="85" mass="9296">MEKNYTKTGKLKRASYEKVSRWVLKAWNDVAETTASESRSPSSYAGGGLSCPGRKFTPTDTLEGAGDSSQFPPSAWLVQQQGQDH</sequence>
<keyword evidence="3" id="KW-1185">Reference proteome</keyword>
<proteinExistence type="predicted"/>
<accession>A0A8X6SA02</accession>
<feature type="compositionally biased region" description="Polar residues" evidence="1">
    <location>
        <begin position="67"/>
        <end position="85"/>
    </location>
</feature>
<feature type="region of interest" description="Disordered" evidence="1">
    <location>
        <begin position="32"/>
        <end position="85"/>
    </location>
</feature>
<comment type="caution">
    <text evidence="2">The sequence shown here is derived from an EMBL/GenBank/DDBJ whole genome shotgun (WGS) entry which is preliminary data.</text>
</comment>
<evidence type="ECO:0000313" key="3">
    <source>
        <dbReference type="Proteomes" id="UP000887159"/>
    </source>
</evidence>
<organism evidence="2 3">
    <name type="scientific">Trichonephila clavipes</name>
    <name type="common">Golden silk orbweaver</name>
    <name type="synonym">Nephila clavipes</name>
    <dbReference type="NCBI Taxonomy" id="2585209"/>
    <lineage>
        <taxon>Eukaryota</taxon>
        <taxon>Metazoa</taxon>
        <taxon>Ecdysozoa</taxon>
        <taxon>Arthropoda</taxon>
        <taxon>Chelicerata</taxon>
        <taxon>Arachnida</taxon>
        <taxon>Araneae</taxon>
        <taxon>Araneomorphae</taxon>
        <taxon>Entelegynae</taxon>
        <taxon>Araneoidea</taxon>
        <taxon>Nephilidae</taxon>
        <taxon>Trichonephila</taxon>
    </lineage>
</organism>
<dbReference type="Proteomes" id="UP000887159">
    <property type="component" value="Unassembled WGS sequence"/>
</dbReference>
<reference evidence="2" key="1">
    <citation type="submission" date="2020-08" db="EMBL/GenBank/DDBJ databases">
        <title>Multicomponent nature underlies the extraordinary mechanical properties of spider dragline silk.</title>
        <authorList>
            <person name="Kono N."/>
            <person name="Nakamura H."/>
            <person name="Mori M."/>
            <person name="Yoshida Y."/>
            <person name="Ohtoshi R."/>
            <person name="Malay A.D."/>
            <person name="Moran D.A.P."/>
            <person name="Tomita M."/>
            <person name="Numata K."/>
            <person name="Arakawa K."/>
        </authorList>
    </citation>
    <scope>NUCLEOTIDE SEQUENCE</scope>
</reference>
<dbReference type="EMBL" id="BMAU01021275">
    <property type="protein sequence ID" value="GFY07558.1"/>
    <property type="molecule type" value="Genomic_DNA"/>
</dbReference>
<evidence type="ECO:0000256" key="1">
    <source>
        <dbReference type="SAM" id="MobiDB-lite"/>
    </source>
</evidence>
<evidence type="ECO:0000313" key="2">
    <source>
        <dbReference type="EMBL" id="GFY07558.1"/>
    </source>
</evidence>
<protein>
    <submittedName>
        <fullName evidence="2">Uncharacterized protein</fullName>
    </submittedName>
</protein>